<accession>A0A8X7XV77</accession>
<reference evidence="1" key="1">
    <citation type="journal article" date="2020" name="bioRxiv">
        <title>Hybrid origin of Populus tomentosa Carr. identified through genome sequencing and phylogenomic analysis.</title>
        <authorList>
            <person name="An X."/>
            <person name="Gao K."/>
            <person name="Chen Z."/>
            <person name="Li J."/>
            <person name="Yang X."/>
            <person name="Yang X."/>
            <person name="Zhou J."/>
            <person name="Guo T."/>
            <person name="Zhao T."/>
            <person name="Huang S."/>
            <person name="Miao D."/>
            <person name="Khan W.U."/>
            <person name="Rao P."/>
            <person name="Ye M."/>
            <person name="Lei B."/>
            <person name="Liao W."/>
            <person name="Wang J."/>
            <person name="Ji L."/>
            <person name="Li Y."/>
            <person name="Guo B."/>
            <person name="Mustafa N.S."/>
            <person name="Li S."/>
            <person name="Yun Q."/>
            <person name="Keller S.R."/>
            <person name="Mao J."/>
            <person name="Zhang R."/>
            <person name="Strauss S.H."/>
        </authorList>
    </citation>
    <scope>NUCLEOTIDE SEQUENCE</scope>
    <source>
        <strain evidence="1">GM15</strain>
        <tissue evidence="1">Leaf</tissue>
    </source>
</reference>
<protein>
    <submittedName>
        <fullName evidence="1">Uncharacterized protein</fullName>
    </submittedName>
</protein>
<dbReference type="AlphaFoldDB" id="A0A8X7XV77"/>
<evidence type="ECO:0000313" key="1">
    <source>
        <dbReference type="EMBL" id="KAG6739141.1"/>
    </source>
</evidence>
<sequence length="113" mass="13014">MAKRNCKGVWNFTDPGVISHSTEMLEMYRDGVDAEFKWNNSDVEEQAKIVVQNLSTSIFTEEIKSLKSQPILEPIGYLVNMQGRNCMIHISPKLRVIEFLDQSIILENLRDLN</sequence>
<dbReference type="EMBL" id="JAAWWB010000036">
    <property type="protein sequence ID" value="KAG6739141.1"/>
    <property type="molecule type" value="Genomic_DNA"/>
</dbReference>
<organism evidence="1 2">
    <name type="scientific">Populus tomentosa</name>
    <name type="common">Chinese white poplar</name>
    <dbReference type="NCBI Taxonomy" id="118781"/>
    <lineage>
        <taxon>Eukaryota</taxon>
        <taxon>Viridiplantae</taxon>
        <taxon>Streptophyta</taxon>
        <taxon>Embryophyta</taxon>
        <taxon>Tracheophyta</taxon>
        <taxon>Spermatophyta</taxon>
        <taxon>Magnoliopsida</taxon>
        <taxon>eudicotyledons</taxon>
        <taxon>Gunneridae</taxon>
        <taxon>Pentapetalae</taxon>
        <taxon>rosids</taxon>
        <taxon>fabids</taxon>
        <taxon>Malpighiales</taxon>
        <taxon>Salicaceae</taxon>
        <taxon>Saliceae</taxon>
        <taxon>Populus</taxon>
    </lineage>
</organism>
<evidence type="ECO:0000313" key="2">
    <source>
        <dbReference type="Proteomes" id="UP000886885"/>
    </source>
</evidence>
<proteinExistence type="predicted"/>
<keyword evidence="2" id="KW-1185">Reference proteome</keyword>
<dbReference type="Proteomes" id="UP000886885">
    <property type="component" value="Chromosome 18D"/>
</dbReference>
<comment type="caution">
    <text evidence="1">The sequence shown here is derived from an EMBL/GenBank/DDBJ whole genome shotgun (WGS) entry which is preliminary data.</text>
</comment>
<name>A0A8X7XV77_POPTO</name>
<dbReference type="OrthoDB" id="16464at2759"/>
<gene>
    <name evidence="1" type="ORF">POTOM_056727</name>
</gene>